<feature type="transmembrane region" description="Helical" evidence="1">
    <location>
        <begin position="42"/>
        <end position="59"/>
    </location>
</feature>
<feature type="transmembrane region" description="Helical" evidence="1">
    <location>
        <begin position="12"/>
        <end position="30"/>
    </location>
</feature>
<gene>
    <name evidence="2" type="ORF">PMAYCL1PPCAC_13709</name>
</gene>
<feature type="transmembrane region" description="Helical" evidence="1">
    <location>
        <begin position="65"/>
        <end position="85"/>
    </location>
</feature>
<protein>
    <recommendedName>
        <fullName evidence="4">G protein-coupled receptor</fullName>
    </recommendedName>
</protein>
<keyword evidence="1" id="KW-1133">Transmembrane helix</keyword>
<dbReference type="EMBL" id="BTRK01000003">
    <property type="protein sequence ID" value="GMR43514.1"/>
    <property type="molecule type" value="Genomic_DNA"/>
</dbReference>
<reference evidence="3" key="1">
    <citation type="submission" date="2022-10" db="EMBL/GenBank/DDBJ databases">
        <title>Genome assembly of Pristionchus species.</title>
        <authorList>
            <person name="Yoshida K."/>
            <person name="Sommer R.J."/>
        </authorList>
    </citation>
    <scope>NUCLEOTIDE SEQUENCE [LARGE SCALE GENOMIC DNA]</scope>
    <source>
        <strain evidence="3">RS5460</strain>
    </source>
</reference>
<dbReference type="PANTHER" id="PTHR22941:SF26">
    <property type="entry name" value="SERPENTINE RECEPTOR, CLASS H"/>
    <property type="match status" value="1"/>
</dbReference>
<dbReference type="AlphaFoldDB" id="A0AAN4ZQG6"/>
<dbReference type="Proteomes" id="UP001328107">
    <property type="component" value="Unassembled WGS sequence"/>
</dbReference>
<evidence type="ECO:0008006" key="4">
    <source>
        <dbReference type="Google" id="ProtNLM"/>
    </source>
</evidence>
<dbReference type="InterPro" id="IPR053220">
    <property type="entry name" value="Nematode_rcpt-like_serp_H"/>
</dbReference>
<name>A0AAN4ZQG6_9BILA</name>
<evidence type="ECO:0000256" key="1">
    <source>
        <dbReference type="SAM" id="Phobius"/>
    </source>
</evidence>
<sequence length="132" mass="14606">LKLQELFFPCQRGVFVVTSVLNGISLFCLLKKTPPNQFGVRVYLIAVQEVIIILSSVYLDVLYAPIPVFPALACYCAGHLCMAGWSPHVVVMNRSPASIKRQRKSLIVLFVQIAVPLIMIIVPAFTLFTSLA</sequence>
<keyword evidence="1" id="KW-0472">Membrane</keyword>
<accession>A0AAN4ZQG6</accession>
<feature type="transmembrane region" description="Helical" evidence="1">
    <location>
        <begin position="106"/>
        <end position="128"/>
    </location>
</feature>
<organism evidence="2 3">
    <name type="scientific">Pristionchus mayeri</name>
    <dbReference type="NCBI Taxonomy" id="1317129"/>
    <lineage>
        <taxon>Eukaryota</taxon>
        <taxon>Metazoa</taxon>
        <taxon>Ecdysozoa</taxon>
        <taxon>Nematoda</taxon>
        <taxon>Chromadorea</taxon>
        <taxon>Rhabditida</taxon>
        <taxon>Rhabditina</taxon>
        <taxon>Diplogasteromorpha</taxon>
        <taxon>Diplogasteroidea</taxon>
        <taxon>Neodiplogasteridae</taxon>
        <taxon>Pristionchus</taxon>
    </lineage>
</organism>
<keyword evidence="3" id="KW-1185">Reference proteome</keyword>
<evidence type="ECO:0000313" key="3">
    <source>
        <dbReference type="Proteomes" id="UP001328107"/>
    </source>
</evidence>
<comment type="caution">
    <text evidence="2">The sequence shown here is derived from an EMBL/GenBank/DDBJ whole genome shotgun (WGS) entry which is preliminary data.</text>
</comment>
<evidence type="ECO:0000313" key="2">
    <source>
        <dbReference type="EMBL" id="GMR43514.1"/>
    </source>
</evidence>
<keyword evidence="1" id="KW-0812">Transmembrane</keyword>
<proteinExistence type="predicted"/>
<feature type="non-terminal residue" evidence="2">
    <location>
        <position position="1"/>
    </location>
</feature>
<dbReference type="PANTHER" id="PTHR22941">
    <property type="entry name" value="SERPENTINE RECEPTOR"/>
    <property type="match status" value="1"/>
</dbReference>